<dbReference type="GO" id="GO:0006886">
    <property type="term" value="P:intracellular protein transport"/>
    <property type="evidence" value="ECO:0007669"/>
    <property type="project" value="InterPro"/>
</dbReference>
<keyword evidence="7" id="KW-1185">Reference proteome</keyword>
<dbReference type="PROSITE" id="PS51072">
    <property type="entry name" value="MHD"/>
    <property type="match status" value="1"/>
</dbReference>
<dbReference type="Pfam" id="PF00928">
    <property type="entry name" value="Adap_comp_sub"/>
    <property type="match status" value="1"/>
</dbReference>
<dbReference type="Proteomes" id="UP001159364">
    <property type="component" value="Linkage Group LG06"/>
</dbReference>
<dbReference type="InterPro" id="IPR028565">
    <property type="entry name" value="MHD"/>
</dbReference>
<name>A0AAV8T660_9ROSI</name>
<evidence type="ECO:0000256" key="4">
    <source>
        <dbReference type="ARBA" id="ARBA00023136"/>
    </source>
</evidence>
<dbReference type="InterPro" id="IPR001392">
    <property type="entry name" value="Clathrin_mu"/>
</dbReference>
<evidence type="ECO:0000259" key="5">
    <source>
        <dbReference type="PROSITE" id="PS51072"/>
    </source>
</evidence>
<protein>
    <recommendedName>
        <fullName evidence="5">MHD domain-containing protein</fullName>
    </recommendedName>
</protein>
<comment type="caution">
    <text evidence="6">The sequence shown here is derived from an EMBL/GenBank/DDBJ whole genome shotgun (WGS) entry which is preliminary data.</text>
</comment>
<comment type="subcellular location">
    <subcellularLocation>
        <location evidence="1">Endomembrane system</location>
    </subcellularLocation>
</comment>
<proteinExistence type="predicted"/>
<dbReference type="PANTHER" id="PTHR10529">
    <property type="entry name" value="AP COMPLEX SUBUNIT MU"/>
    <property type="match status" value="1"/>
</dbReference>
<feature type="domain" description="MHD" evidence="5">
    <location>
        <begin position="94"/>
        <end position="244"/>
    </location>
</feature>
<dbReference type="AlphaFoldDB" id="A0AAV8T660"/>
<dbReference type="EMBL" id="JAIWQS010000006">
    <property type="protein sequence ID" value="KAJ8762250.1"/>
    <property type="molecule type" value="Genomic_DNA"/>
</dbReference>
<gene>
    <name evidence="6" type="ORF">K2173_007406</name>
</gene>
<dbReference type="GO" id="GO:0016192">
    <property type="term" value="P:vesicle-mediated transport"/>
    <property type="evidence" value="ECO:0007669"/>
    <property type="project" value="InterPro"/>
</dbReference>
<evidence type="ECO:0000256" key="2">
    <source>
        <dbReference type="ARBA" id="ARBA00022448"/>
    </source>
</evidence>
<dbReference type="GO" id="GO:0030131">
    <property type="term" value="C:clathrin adaptor complex"/>
    <property type="evidence" value="ECO:0007669"/>
    <property type="project" value="InterPro"/>
</dbReference>
<keyword evidence="4" id="KW-0472">Membrane</keyword>
<keyword evidence="2" id="KW-0813">Transport</keyword>
<dbReference type="Gene3D" id="2.60.40.1170">
    <property type="entry name" value="Mu homology domain, subdomain B"/>
    <property type="match status" value="1"/>
</dbReference>
<evidence type="ECO:0000313" key="6">
    <source>
        <dbReference type="EMBL" id="KAJ8762250.1"/>
    </source>
</evidence>
<sequence length="244" mass="26992">MFRGSSFSLSEAIAFSSVTIAVKYKKEPPRYSSAKSSSGRRMEEEMVHLCLILAMCKQHQLSLGPASFFVQGAKRMPGAAITKSIVSKEPGRKTEEIFVDVIEKISVTFSSSGYILSSEIDGTIQMKSYLGGNPEIRLALNNDLSVGRDYSASRSGGVILDDCNFHELVHLHSFDVDRTLTMVAPEGELHVMNYSITKAELIVKVRADFSSAITANTVLVEIPVPPYINREMKNVYGKMLVMRR</sequence>
<evidence type="ECO:0000313" key="7">
    <source>
        <dbReference type="Proteomes" id="UP001159364"/>
    </source>
</evidence>
<reference evidence="6 7" key="1">
    <citation type="submission" date="2021-09" db="EMBL/GenBank/DDBJ databases">
        <title>Genomic insights and catalytic innovation underlie evolution of tropane alkaloids biosynthesis.</title>
        <authorList>
            <person name="Wang Y.-J."/>
            <person name="Tian T."/>
            <person name="Huang J.-P."/>
            <person name="Huang S.-X."/>
        </authorList>
    </citation>
    <scope>NUCLEOTIDE SEQUENCE [LARGE SCALE GENOMIC DNA]</scope>
    <source>
        <strain evidence="6">KIB-2018</strain>
        <tissue evidence="6">Leaf</tissue>
    </source>
</reference>
<accession>A0AAV8T660</accession>
<keyword evidence="3" id="KW-0653">Protein transport</keyword>
<dbReference type="InterPro" id="IPR050431">
    <property type="entry name" value="Adaptor_comp_med_subunit"/>
</dbReference>
<evidence type="ECO:0000256" key="3">
    <source>
        <dbReference type="ARBA" id="ARBA00022927"/>
    </source>
</evidence>
<organism evidence="6 7">
    <name type="scientific">Erythroxylum novogranatense</name>
    <dbReference type="NCBI Taxonomy" id="1862640"/>
    <lineage>
        <taxon>Eukaryota</taxon>
        <taxon>Viridiplantae</taxon>
        <taxon>Streptophyta</taxon>
        <taxon>Embryophyta</taxon>
        <taxon>Tracheophyta</taxon>
        <taxon>Spermatophyta</taxon>
        <taxon>Magnoliopsida</taxon>
        <taxon>eudicotyledons</taxon>
        <taxon>Gunneridae</taxon>
        <taxon>Pentapetalae</taxon>
        <taxon>rosids</taxon>
        <taxon>fabids</taxon>
        <taxon>Malpighiales</taxon>
        <taxon>Erythroxylaceae</taxon>
        <taxon>Erythroxylum</taxon>
    </lineage>
</organism>
<dbReference type="InterPro" id="IPR036168">
    <property type="entry name" value="AP2_Mu_C_sf"/>
</dbReference>
<dbReference type="GO" id="GO:0012505">
    <property type="term" value="C:endomembrane system"/>
    <property type="evidence" value="ECO:0007669"/>
    <property type="project" value="UniProtKB-SubCell"/>
</dbReference>
<dbReference type="SUPFAM" id="SSF49447">
    <property type="entry name" value="Second domain of Mu2 adaptin subunit (ap50) of ap2 adaptor"/>
    <property type="match status" value="1"/>
</dbReference>
<dbReference type="PRINTS" id="PR00314">
    <property type="entry name" value="CLATHRINADPT"/>
</dbReference>
<evidence type="ECO:0000256" key="1">
    <source>
        <dbReference type="ARBA" id="ARBA00004308"/>
    </source>
</evidence>